<protein>
    <submittedName>
        <fullName evidence="1">Uncharacterized protein</fullName>
    </submittedName>
</protein>
<comment type="caution">
    <text evidence="1">The sequence shown here is derived from an EMBL/GenBank/DDBJ whole genome shotgun (WGS) entry which is preliminary data.</text>
</comment>
<dbReference type="EMBL" id="JAWRVE010000008">
    <property type="protein sequence ID" value="KAL1880015.1"/>
    <property type="molecule type" value="Genomic_DNA"/>
</dbReference>
<sequence>MDPADTKEYRVVPDGSSCLLLILSTEVRVGINYDMFGIILLQKDDMDKDAAKFERIGYIDSLFQNLSYLDDSNEFAGYCG</sequence>
<keyword evidence="2" id="KW-1185">Reference proteome</keyword>
<dbReference type="Proteomes" id="UP001583177">
    <property type="component" value="Unassembled WGS sequence"/>
</dbReference>
<feature type="non-terminal residue" evidence="1">
    <location>
        <position position="80"/>
    </location>
</feature>
<proteinExistence type="predicted"/>
<organism evidence="1 2">
    <name type="scientific">Diaporthe australafricana</name>
    <dbReference type="NCBI Taxonomy" id="127596"/>
    <lineage>
        <taxon>Eukaryota</taxon>
        <taxon>Fungi</taxon>
        <taxon>Dikarya</taxon>
        <taxon>Ascomycota</taxon>
        <taxon>Pezizomycotina</taxon>
        <taxon>Sordariomycetes</taxon>
        <taxon>Sordariomycetidae</taxon>
        <taxon>Diaporthales</taxon>
        <taxon>Diaporthaceae</taxon>
        <taxon>Diaporthe</taxon>
    </lineage>
</organism>
<name>A0ABR3XVH2_9PEZI</name>
<gene>
    <name evidence="1" type="ORF">Daus18300_001378</name>
</gene>
<evidence type="ECO:0000313" key="1">
    <source>
        <dbReference type="EMBL" id="KAL1880015.1"/>
    </source>
</evidence>
<reference evidence="1 2" key="1">
    <citation type="journal article" date="2024" name="IMA Fungus">
        <title>IMA Genome - F19 : A genome assembly and annotation guide to empower mycologists, including annotated draft genome sequences of Ceratocystis pirilliformis, Diaporthe australafricana, Fusarium ophioides, Paecilomyces lecythidis, and Sporothrix stenoceras.</title>
        <authorList>
            <person name="Aylward J."/>
            <person name="Wilson A.M."/>
            <person name="Visagie C.M."/>
            <person name="Spraker J."/>
            <person name="Barnes I."/>
            <person name="Buitendag C."/>
            <person name="Ceriani C."/>
            <person name="Del Mar Angel L."/>
            <person name="du Plessis D."/>
            <person name="Fuchs T."/>
            <person name="Gasser K."/>
            <person name="Kramer D."/>
            <person name="Li W."/>
            <person name="Munsamy K."/>
            <person name="Piso A."/>
            <person name="Price J.L."/>
            <person name="Sonnekus B."/>
            <person name="Thomas C."/>
            <person name="van der Nest A."/>
            <person name="van Dijk A."/>
            <person name="van Heerden A."/>
            <person name="van Vuuren N."/>
            <person name="Yilmaz N."/>
            <person name="Duong T.A."/>
            <person name="van der Merwe N.A."/>
            <person name="Wingfield M.J."/>
            <person name="Wingfield B.D."/>
        </authorList>
    </citation>
    <scope>NUCLEOTIDE SEQUENCE [LARGE SCALE GENOMIC DNA]</scope>
    <source>
        <strain evidence="1 2">CMW 18300</strain>
    </source>
</reference>
<accession>A0ABR3XVH2</accession>
<evidence type="ECO:0000313" key="2">
    <source>
        <dbReference type="Proteomes" id="UP001583177"/>
    </source>
</evidence>